<proteinExistence type="predicted"/>
<keyword evidence="1 3" id="KW-0378">Hydrolase</keyword>
<dbReference type="EC" id="3.5.1.28" evidence="3"/>
<dbReference type="SMART" id="SM00646">
    <property type="entry name" value="Ami_3"/>
    <property type="match status" value="1"/>
</dbReference>
<dbReference type="GO" id="GO:0030288">
    <property type="term" value="C:outer membrane-bounded periplasmic space"/>
    <property type="evidence" value="ECO:0007669"/>
    <property type="project" value="TreeGrafter"/>
</dbReference>
<comment type="caution">
    <text evidence="3">The sequence shown here is derived from an EMBL/GenBank/DDBJ whole genome shotgun (WGS) entry which is preliminary data.</text>
</comment>
<name>A0A841KVQ1_9FIRM</name>
<gene>
    <name evidence="3" type="ORF">HNQ80_003632</name>
</gene>
<dbReference type="Proteomes" id="UP000579281">
    <property type="component" value="Unassembled WGS sequence"/>
</dbReference>
<feature type="domain" description="MurNAc-LAA" evidence="2">
    <location>
        <begin position="64"/>
        <end position="176"/>
    </location>
</feature>
<dbReference type="EMBL" id="JACHEN010000024">
    <property type="protein sequence ID" value="MBB6217511.1"/>
    <property type="molecule type" value="Genomic_DNA"/>
</dbReference>
<dbReference type="InterPro" id="IPR002508">
    <property type="entry name" value="MurNAc-LAA_cat"/>
</dbReference>
<sequence length="241" mass="27373">MKPILMIDPGHGGTDPGGGTNRYWKEKDLALIISLYQYERFQELGLPVLLTRDCDMTLQSNQRTQLVRDSGARYCISNHINAGGGEGAEVIYSIYGDGKLANRILDAMGKAGQVKRRVFTRTLPSNPLKDYYFMHRETGSVETVIVEYGFADNEKDVKRLLNNWKDYAEAVIMAFCTHIGHGYVKTKEVNHDAWKYEGIEYLEANGILNDPEGWKKKIDEPMPVWAVTLLMKKLHENLKGE</sequence>
<dbReference type="InterPro" id="IPR050695">
    <property type="entry name" value="N-acetylmuramoyl_amidase_3"/>
</dbReference>
<dbReference type="GO" id="GO:0008745">
    <property type="term" value="F:N-acetylmuramoyl-L-alanine amidase activity"/>
    <property type="evidence" value="ECO:0007669"/>
    <property type="project" value="UniProtKB-EC"/>
</dbReference>
<dbReference type="SUPFAM" id="SSF53187">
    <property type="entry name" value="Zn-dependent exopeptidases"/>
    <property type="match status" value="1"/>
</dbReference>
<evidence type="ECO:0000313" key="4">
    <source>
        <dbReference type="Proteomes" id="UP000579281"/>
    </source>
</evidence>
<keyword evidence="4" id="KW-1185">Reference proteome</keyword>
<evidence type="ECO:0000259" key="2">
    <source>
        <dbReference type="SMART" id="SM00646"/>
    </source>
</evidence>
<dbReference type="RefSeq" id="WP_184312005.1">
    <property type="nucleotide sequence ID" value="NZ_JACHEN010000024.1"/>
</dbReference>
<evidence type="ECO:0000256" key="1">
    <source>
        <dbReference type="ARBA" id="ARBA00022801"/>
    </source>
</evidence>
<dbReference type="PANTHER" id="PTHR30404:SF0">
    <property type="entry name" value="N-ACETYLMURAMOYL-L-ALANINE AMIDASE AMIC"/>
    <property type="match status" value="1"/>
</dbReference>
<dbReference type="GO" id="GO:0009253">
    <property type="term" value="P:peptidoglycan catabolic process"/>
    <property type="evidence" value="ECO:0007669"/>
    <property type="project" value="InterPro"/>
</dbReference>
<dbReference type="AlphaFoldDB" id="A0A841KVQ1"/>
<evidence type="ECO:0000313" key="3">
    <source>
        <dbReference type="EMBL" id="MBB6217511.1"/>
    </source>
</evidence>
<dbReference type="PANTHER" id="PTHR30404">
    <property type="entry name" value="N-ACETYLMURAMOYL-L-ALANINE AMIDASE"/>
    <property type="match status" value="1"/>
</dbReference>
<accession>A0A841KVQ1</accession>
<organism evidence="3 4">
    <name type="scientific">Anaerosolibacter carboniphilus</name>
    <dbReference type="NCBI Taxonomy" id="1417629"/>
    <lineage>
        <taxon>Bacteria</taxon>
        <taxon>Bacillati</taxon>
        <taxon>Bacillota</taxon>
        <taxon>Clostridia</taxon>
        <taxon>Peptostreptococcales</taxon>
        <taxon>Thermotaleaceae</taxon>
        <taxon>Anaerosolibacter</taxon>
    </lineage>
</organism>
<protein>
    <submittedName>
        <fullName evidence="3">N-acetylmuramoyl-L-alanine amidase</fullName>
        <ecNumber evidence="3">3.5.1.28</ecNumber>
    </submittedName>
</protein>
<dbReference type="Gene3D" id="3.40.630.40">
    <property type="entry name" value="Zn-dependent exopeptidases"/>
    <property type="match status" value="1"/>
</dbReference>
<dbReference type="CDD" id="cd02696">
    <property type="entry name" value="MurNAc-LAA"/>
    <property type="match status" value="1"/>
</dbReference>
<reference evidence="3 4" key="1">
    <citation type="submission" date="2020-08" db="EMBL/GenBank/DDBJ databases">
        <title>Genomic Encyclopedia of Type Strains, Phase IV (KMG-IV): sequencing the most valuable type-strain genomes for metagenomic binning, comparative biology and taxonomic classification.</title>
        <authorList>
            <person name="Goeker M."/>
        </authorList>
    </citation>
    <scope>NUCLEOTIDE SEQUENCE [LARGE SCALE GENOMIC DNA]</scope>
    <source>
        <strain evidence="3 4">DSM 103526</strain>
    </source>
</reference>
<dbReference type="Pfam" id="PF01520">
    <property type="entry name" value="Amidase_3"/>
    <property type="match status" value="1"/>
</dbReference>